<keyword evidence="3" id="KW-0830">Ubiquinone</keyword>
<dbReference type="Proteomes" id="UP000008064">
    <property type="component" value="Unassembled WGS sequence"/>
</dbReference>
<dbReference type="GO" id="GO:0005743">
    <property type="term" value="C:mitochondrial inner membrane"/>
    <property type="evidence" value="ECO:0007669"/>
    <property type="project" value="UniProtKB-SubCell"/>
</dbReference>
<dbReference type="HOGENOM" id="CLU_110455_2_1_1"/>
<keyword evidence="2" id="KW-0999">Mitochondrion inner membrane</keyword>
<dbReference type="KEGG" id="sla:SERLADRAFT_460388"/>
<dbReference type="Pfam" id="PF05071">
    <property type="entry name" value="NDUFA12"/>
    <property type="match status" value="1"/>
</dbReference>
<comment type="similarity">
    <text evidence="1 2">Belongs to the complex I NDUFA12 subunit family.</text>
</comment>
<dbReference type="EMBL" id="GL945431">
    <property type="protein sequence ID" value="EGO28136.1"/>
    <property type="molecule type" value="Genomic_DNA"/>
</dbReference>
<dbReference type="RefSeq" id="XP_007316227.1">
    <property type="nucleotide sequence ID" value="XM_007316165.1"/>
</dbReference>
<dbReference type="PANTHER" id="PTHR12910">
    <property type="entry name" value="NADH-UBIQUINONE OXIDOREDUCTASE SUBUNIT B17.2"/>
    <property type="match status" value="1"/>
</dbReference>
<dbReference type="InterPro" id="IPR007763">
    <property type="entry name" value="NDUFA12"/>
</dbReference>
<dbReference type="GeneID" id="18818068"/>
<comment type="subcellular location">
    <subcellularLocation>
        <location evidence="2">Mitochondrion inner membrane</location>
        <topology evidence="2">Peripheral membrane protein</topology>
        <orientation evidence="2">Matrix side</orientation>
    </subcellularLocation>
</comment>
<protein>
    <recommendedName>
        <fullName evidence="2">NADH dehydrogenase [ubiquinone] 1 alpha subcomplex subunit</fullName>
    </recommendedName>
</protein>
<sequence length="144" mass="16827">MVSIIRYVRNIRRTGIAAWWRNMQYIGDAKAGTYVGKDQFGNRYYENLNPEDEIPGRHRWVDFAQHYSNATQVPAEWHSWLSHIRQSPPPEDNVIQNLSPVWQGVSLRYTSDHQSCSAFLLALDREFDRHEGCLQTLQHCPAQN</sequence>
<reference evidence="3" key="1">
    <citation type="submission" date="2011-04" db="EMBL/GenBank/DDBJ databases">
        <title>Evolution of plant cell wall degrading machinery underlies the functional diversity of forest fungi.</title>
        <authorList>
            <consortium name="US DOE Joint Genome Institute (JGI-PGF)"/>
            <person name="Eastwood D.C."/>
            <person name="Floudas D."/>
            <person name="Binder M."/>
            <person name="Majcherczyk A."/>
            <person name="Schneider P."/>
            <person name="Aerts A."/>
            <person name="Asiegbu F.O."/>
            <person name="Baker S.E."/>
            <person name="Barry K."/>
            <person name="Bendiksby M."/>
            <person name="Blumentritt M."/>
            <person name="Coutinho P.M."/>
            <person name="Cullen D."/>
            <person name="Cullen D."/>
            <person name="Gathman A."/>
            <person name="Goodell B."/>
            <person name="Henrissat B."/>
            <person name="Ihrmark K."/>
            <person name="Kauserud H."/>
            <person name="Kohler A."/>
            <person name="LaButti K."/>
            <person name="Lapidus A."/>
            <person name="Lavin J.L."/>
            <person name="Lee Y.-H."/>
            <person name="Lindquist E."/>
            <person name="Lilly W."/>
            <person name="Lucas S."/>
            <person name="Morin E."/>
            <person name="Murat C."/>
            <person name="Oguiza J.A."/>
            <person name="Park J."/>
            <person name="Pisabarro A.G."/>
            <person name="Riley R."/>
            <person name="Rosling A."/>
            <person name="Salamov A."/>
            <person name="Schmidt O."/>
            <person name="Schmutz J."/>
            <person name="Skrede I."/>
            <person name="Stenlid J."/>
            <person name="Wiebenga A."/>
            <person name="Xie X."/>
            <person name="Kues U."/>
            <person name="Hibbett D.S."/>
            <person name="Hoffmeister D."/>
            <person name="Hogberg N."/>
            <person name="Martin F."/>
            <person name="Grigoriev I.V."/>
            <person name="Watkinson S.C."/>
        </authorList>
    </citation>
    <scope>NUCLEOTIDE SEQUENCE</scope>
    <source>
        <strain evidence="3">S7.9</strain>
    </source>
</reference>
<comment type="function">
    <text evidence="2">Accessory subunit of the mitochondrial membrane respiratory chain NADH dehydrogenase (Complex I), that is believed not to be involved in catalysis. Complex I functions in the transfer of electrons from NADH to the respiratory chain. The immediate electron acceptor for the enzyme is believed to be ubiquinone.</text>
</comment>
<dbReference type="GO" id="GO:0006979">
    <property type="term" value="P:response to oxidative stress"/>
    <property type="evidence" value="ECO:0007669"/>
    <property type="project" value="TreeGrafter"/>
</dbReference>
<keyword evidence="2" id="KW-0813">Transport</keyword>
<gene>
    <name evidence="3" type="ORF">SERLADRAFT_460388</name>
</gene>
<dbReference type="PANTHER" id="PTHR12910:SF2">
    <property type="entry name" value="NADH DEHYDROGENASE [UBIQUINONE] 1 ALPHA SUBCOMPLEX SUBUNIT 12"/>
    <property type="match status" value="1"/>
</dbReference>
<keyword evidence="2" id="KW-0249">Electron transport</keyword>
<evidence type="ECO:0000256" key="1">
    <source>
        <dbReference type="ARBA" id="ARBA00007355"/>
    </source>
</evidence>
<proteinExistence type="inferred from homology"/>
<dbReference type="GO" id="GO:0045271">
    <property type="term" value="C:respiratory chain complex I"/>
    <property type="evidence" value="ECO:0007669"/>
    <property type="project" value="InterPro"/>
</dbReference>
<evidence type="ECO:0000313" key="3">
    <source>
        <dbReference type="EMBL" id="EGO28136.1"/>
    </source>
</evidence>
<name>F8NLW1_SERL9</name>
<keyword evidence="2" id="KW-0679">Respiratory chain</keyword>
<keyword evidence="2" id="KW-0496">Mitochondrion</keyword>
<organism>
    <name type="scientific">Serpula lacrymans var. lacrymans (strain S7.9)</name>
    <name type="common">Dry rot fungus</name>
    <dbReference type="NCBI Taxonomy" id="578457"/>
    <lineage>
        <taxon>Eukaryota</taxon>
        <taxon>Fungi</taxon>
        <taxon>Dikarya</taxon>
        <taxon>Basidiomycota</taxon>
        <taxon>Agaricomycotina</taxon>
        <taxon>Agaricomycetes</taxon>
        <taxon>Agaricomycetidae</taxon>
        <taxon>Boletales</taxon>
        <taxon>Coniophorineae</taxon>
        <taxon>Serpulaceae</taxon>
        <taxon>Serpula</taxon>
    </lineage>
</organism>
<dbReference type="OrthoDB" id="274641at2759"/>
<keyword evidence="2" id="KW-0472">Membrane</keyword>
<evidence type="ECO:0000256" key="2">
    <source>
        <dbReference type="RuleBase" id="RU363103"/>
    </source>
</evidence>
<accession>F8NLW1</accession>
<dbReference type="AlphaFoldDB" id="F8NLW1"/>